<evidence type="ECO:0000259" key="4">
    <source>
        <dbReference type="PROSITE" id="PS50174"/>
    </source>
</evidence>
<feature type="compositionally biased region" description="Polar residues" evidence="3">
    <location>
        <begin position="55"/>
        <end position="69"/>
    </location>
</feature>
<evidence type="ECO:0000256" key="1">
    <source>
        <dbReference type="ARBA" id="ARBA00010900"/>
    </source>
</evidence>
<name>A0A137PGR7_CONC2</name>
<feature type="compositionally biased region" description="Acidic residues" evidence="3">
    <location>
        <begin position="93"/>
        <end position="102"/>
    </location>
</feature>
<dbReference type="PROSITE" id="PS50174">
    <property type="entry name" value="G_PATCH"/>
    <property type="match status" value="1"/>
</dbReference>
<proteinExistence type="inferred from homology"/>
<gene>
    <name evidence="5" type="ORF">CONCODRAFT_67758</name>
</gene>
<dbReference type="OrthoDB" id="4822at2759"/>
<organism evidence="5 6">
    <name type="scientific">Conidiobolus coronatus (strain ATCC 28846 / CBS 209.66 / NRRL 28638)</name>
    <name type="common">Delacroixia coronata</name>
    <dbReference type="NCBI Taxonomy" id="796925"/>
    <lineage>
        <taxon>Eukaryota</taxon>
        <taxon>Fungi</taxon>
        <taxon>Fungi incertae sedis</taxon>
        <taxon>Zoopagomycota</taxon>
        <taxon>Entomophthoromycotina</taxon>
        <taxon>Entomophthoromycetes</taxon>
        <taxon>Entomophthorales</taxon>
        <taxon>Ancylistaceae</taxon>
        <taxon>Conidiobolus</taxon>
    </lineage>
</organism>
<keyword evidence="6" id="KW-1185">Reference proteome</keyword>
<evidence type="ECO:0000313" key="6">
    <source>
        <dbReference type="Proteomes" id="UP000070444"/>
    </source>
</evidence>
<feature type="compositionally biased region" description="Polar residues" evidence="3">
    <location>
        <begin position="1"/>
        <end position="13"/>
    </location>
</feature>
<dbReference type="PANTHER" id="PTHR23329">
    <property type="entry name" value="TUFTELIN-INTERACTING PROTEIN 11-RELATED"/>
    <property type="match status" value="1"/>
</dbReference>
<dbReference type="InterPro" id="IPR022783">
    <property type="entry name" value="GCFC_dom"/>
</dbReference>
<dbReference type="GO" id="GO:0000390">
    <property type="term" value="P:spliceosomal complex disassembly"/>
    <property type="evidence" value="ECO:0007669"/>
    <property type="project" value="InterPro"/>
</dbReference>
<dbReference type="Pfam" id="PF07842">
    <property type="entry name" value="GCFC"/>
    <property type="match status" value="1"/>
</dbReference>
<dbReference type="InterPro" id="IPR045211">
    <property type="entry name" value="TFP11/STIP/Ntr1"/>
</dbReference>
<dbReference type="PANTHER" id="PTHR23329:SF1">
    <property type="entry name" value="TUFTELIN-INTERACTING PROTEIN 11"/>
    <property type="match status" value="1"/>
</dbReference>
<feature type="compositionally biased region" description="Polar residues" evidence="3">
    <location>
        <begin position="108"/>
        <end position="117"/>
    </location>
</feature>
<dbReference type="GO" id="GO:0003676">
    <property type="term" value="F:nucleic acid binding"/>
    <property type="evidence" value="ECO:0007669"/>
    <property type="project" value="InterPro"/>
</dbReference>
<dbReference type="EMBL" id="KQ964427">
    <property type="protein sequence ID" value="KXN74165.1"/>
    <property type="molecule type" value="Genomic_DNA"/>
</dbReference>
<feature type="compositionally biased region" description="Basic and acidic residues" evidence="3">
    <location>
        <begin position="19"/>
        <end position="31"/>
    </location>
</feature>
<evidence type="ECO:0000313" key="5">
    <source>
        <dbReference type="EMBL" id="KXN74165.1"/>
    </source>
</evidence>
<dbReference type="SMART" id="SM00443">
    <property type="entry name" value="G_patch"/>
    <property type="match status" value="1"/>
</dbReference>
<sequence>MSSEDYNSSPNLSSDDEAPENKRTRYNRDSHVYGVFGDDEEDRNTRPIRRKEVSFVSSTNEPENLNNGELSEEDERPSFSAFTENGSRVLGDETTEIPEYEESEHASEQSPLENGQESTFVKPVHKLSKGFGKFGGSSSGFGLKFLKKFGYKEGQGLGSKGQGLAEPILPNVRKDYKAGIAHGGASEMDNYTRKLEKQRFNKPDDSSDEDDKDGSTSGGLNRRVKFKKPKVQFKSFRQTLDEIDQRNIKQQKPKEMDEINVSTSDIYSKEDKRLLIELGEFEKNKHEDELIELNDQLTALEIRHQTIGDEFKIASIELELVEIIETSIQECQKFQISLSSEEMESLSIYSSHLQKLNDILNLEIPSNFYKTVQHQLSEAAVACIIPNFKRVVTQWNPLQDHLNDVSTFLSNYPNLFYTSDTLYLSANDSSLQQALWDNDSGATPMTPFDSLIYHIWLPKVRSTIVNQWSPQNYDSAIRMFEIWRPPRLVSSYIFELVINQSIIPKMQLAVENWDPKNNTTSLKLFIHPWLPLIHAYLNPLVDTIRSKLGLTLVNWHPQDPAAFNIVEDWKPVFSDKDMLKLIDRSILPKLFEMVKFEFVINPSNQNITAITNVINWHAHLGDQNIEKILKDAFFPKFNDVLKDWLSIKYDLDLEEVFDWVLYWKNVFPQKILSLGIVDHSFRLALDLLNESVDKISH</sequence>
<dbReference type="STRING" id="796925.A0A137PGR7"/>
<dbReference type="GO" id="GO:0071008">
    <property type="term" value="C:U2-type post-mRNA release spliceosomal complex"/>
    <property type="evidence" value="ECO:0007669"/>
    <property type="project" value="TreeGrafter"/>
</dbReference>
<evidence type="ECO:0000256" key="3">
    <source>
        <dbReference type="SAM" id="MobiDB-lite"/>
    </source>
</evidence>
<protein>
    <submittedName>
        <fullName evidence="5">TFP11-domain-containing protein</fullName>
    </submittedName>
</protein>
<feature type="region of interest" description="Disordered" evidence="3">
    <location>
        <begin position="199"/>
        <end position="221"/>
    </location>
</feature>
<feature type="region of interest" description="Disordered" evidence="3">
    <location>
        <begin position="1"/>
        <end position="117"/>
    </location>
</feature>
<reference evidence="5 6" key="1">
    <citation type="journal article" date="2015" name="Genome Biol. Evol.">
        <title>Phylogenomic analyses indicate that early fungi evolved digesting cell walls of algal ancestors of land plants.</title>
        <authorList>
            <person name="Chang Y."/>
            <person name="Wang S."/>
            <person name="Sekimoto S."/>
            <person name="Aerts A.L."/>
            <person name="Choi C."/>
            <person name="Clum A."/>
            <person name="LaButti K.M."/>
            <person name="Lindquist E.A."/>
            <person name="Yee Ngan C."/>
            <person name="Ohm R.A."/>
            <person name="Salamov A.A."/>
            <person name="Grigoriev I.V."/>
            <person name="Spatafora J.W."/>
            <person name="Berbee M.L."/>
        </authorList>
    </citation>
    <scope>NUCLEOTIDE SEQUENCE [LARGE SCALE GENOMIC DNA]</scope>
    <source>
        <strain evidence="5 6">NRRL 28638</strain>
    </source>
</reference>
<dbReference type="AlphaFoldDB" id="A0A137PGR7"/>
<evidence type="ECO:0000256" key="2">
    <source>
        <dbReference type="SAM" id="Coils"/>
    </source>
</evidence>
<feature type="domain" description="G-patch" evidence="4">
    <location>
        <begin position="138"/>
        <end position="185"/>
    </location>
</feature>
<dbReference type="Proteomes" id="UP000070444">
    <property type="component" value="Unassembled WGS sequence"/>
</dbReference>
<dbReference type="OMA" id="CEQDIIQ"/>
<comment type="similarity">
    <text evidence="1">Belongs to the TFP11/STIP family.</text>
</comment>
<dbReference type="InterPro" id="IPR000467">
    <property type="entry name" value="G_patch_dom"/>
</dbReference>
<keyword evidence="2" id="KW-0175">Coiled coil</keyword>
<feature type="coiled-coil region" evidence="2">
    <location>
        <begin position="276"/>
        <end position="303"/>
    </location>
</feature>
<dbReference type="Pfam" id="PF01585">
    <property type="entry name" value="G-patch"/>
    <property type="match status" value="1"/>
</dbReference>
<accession>A0A137PGR7</accession>